<accession>A0ABX7M499</accession>
<organism evidence="2 3">
    <name type="scientific">Niveibacterium microcysteis</name>
    <dbReference type="NCBI Taxonomy" id="2811415"/>
    <lineage>
        <taxon>Bacteria</taxon>
        <taxon>Pseudomonadati</taxon>
        <taxon>Pseudomonadota</taxon>
        <taxon>Betaproteobacteria</taxon>
        <taxon>Rhodocyclales</taxon>
        <taxon>Rhodocyclaceae</taxon>
        <taxon>Niveibacterium</taxon>
    </lineage>
</organism>
<dbReference type="InterPro" id="IPR038162">
    <property type="entry name" value="SoxY_sf"/>
</dbReference>
<dbReference type="Proteomes" id="UP000663570">
    <property type="component" value="Chromosome"/>
</dbReference>
<dbReference type="EMBL" id="CP071060">
    <property type="protein sequence ID" value="QSI75598.1"/>
    <property type="molecule type" value="Genomic_DNA"/>
</dbReference>
<evidence type="ECO:0000313" key="3">
    <source>
        <dbReference type="Proteomes" id="UP000663570"/>
    </source>
</evidence>
<keyword evidence="3" id="KW-1185">Reference proteome</keyword>
<protein>
    <recommendedName>
        <fullName evidence="1">Ig-like SoxY domain-containing protein</fullName>
    </recommendedName>
</protein>
<gene>
    <name evidence="2" type="ORF">JY500_13975</name>
</gene>
<proteinExistence type="predicted"/>
<evidence type="ECO:0000313" key="2">
    <source>
        <dbReference type="EMBL" id="QSI75598.1"/>
    </source>
</evidence>
<dbReference type="InterPro" id="IPR032711">
    <property type="entry name" value="SoxY"/>
</dbReference>
<dbReference type="Pfam" id="PF13501">
    <property type="entry name" value="SoxY"/>
    <property type="match status" value="1"/>
</dbReference>
<dbReference type="Gene3D" id="2.60.40.2470">
    <property type="entry name" value="SoxY domain"/>
    <property type="match status" value="1"/>
</dbReference>
<reference evidence="2 3" key="1">
    <citation type="submission" date="2021-02" db="EMBL/GenBank/DDBJ databases">
        <title>Niveibacterium changnyeongensis HC41.</title>
        <authorList>
            <person name="Kang M."/>
        </authorList>
    </citation>
    <scope>NUCLEOTIDE SEQUENCE [LARGE SCALE GENOMIC DNA]</scope>
    <source>
        <strain evidence="2 3">HC41</strain>
    </source>
</reference>
<dbReference type="RefSeq" id="WP_206253310.1">
    <property type="nucleotide sequence ID" value="NZ_CP071060.1"/>
</dbReference>
<name>A0ABX7M499_9RHOO</name>
<sequence length="138" mass="14952">MPTDSVTKFPAELDPTLPTLPKGLFDALGVQAAMSALGASSAQESPRILLDVPDIYDRTAAIPVRIKAALPSVEAVVLLHERESKPVLAGFAMRPVQDAEFFFAISAKKTGVVKALVKSEGKWFFAQKTLRLATESWR</sequence>
<feature type="domain" description="Ig-like SoxY" evidence="1">
    <location>
        <begin position="36"/>
        <end position="131"/>
    </location>
</feature>
<evidence type="ECO:0000259" key="1">
    <source>
        <dbReference type="Pfam" id="PF13501"/>
    </source>
</evidence>